<dbReference type="AlphaFoldDB" id="A0A1R3JII6"/>
<gene>
    <name evidence="2" type="ORF">COLO4_16216</name>
</gene>
<evidence type="ECO:0008006" key="4">
    <source>
        <dbReference type="Google" id="ProtNLM"/>
    </source>
</evidence>
<keyword evidence="1" id="KW-0732">Signal</keyword>
<protein>
    <recommendedName>
        <fullName evidence="4">Rapid ALkalinization Factor</fullName>
    </recommendedName>
</protein>
<name>A0A1R3JII6_9ROSI</name>
<feature type="signal peptide" evidence="1">
    <location>
        <begin position="1"/>
        <end position="25"/>
    </location>
</feature>
<comment type="caution">
    <text evidence="2">The sequence shown here is derived from an EMBL/GenBank/DDBJ whole genome shotgun (WGS) entry which is preliminary data.</text>
</comment>
<evidence type="ECO:0000256" key="1">
    <source>
        <dbReference type="SAM" id="SignalP"/>
    </source>
</evidence>
<dbReference type="OrthoDB" id="10452442at2759"/>
<reference evidence="3" key="1">
    <citation type="submission" date="2013-09" db="EMBL/GenBank/DDBJ databases">
        <title>Corchorus olitorius genome sequencing.</title>
        <authorList>
            <person name="Alam M."/>
            <person name="Haque M.S."/>
            <person name="Islam M.S."/>
            <person name="Emdad E.M."/>
            <person name="Islam M.M."/>
            <person name="Ahmed B."/>
            <person name="Halim A."/>
            <person name="Hossen Q.M.M."/>
            <person name="Hossain M.Z."/>
            <person name="Ahmed R."/>
            <person name="Khan M.M."/>
            <person name="Islam R."/>
            <person name="Rashid M.M."/>
            <person name="Khan S.A."/>
            <person name="Rahman M.S."/>
            <person name="Alam M."/>
            <person name="Yahiya A.S."/>
            <person name="Khan M.S."/>
            <person name="Azam M.S."/>
            <person name="Haque T."/>
            <person name="Lashkar M.Z.H."/>
            <person name="Akhand A.I."/>
            <person name="Morshed G."/>
            <person name="Roy S."/>
            <person name="Uddin K.S."/>
            <person name="Rabeya T."/>
            <person name="Hossain A.S."/>
            <person name="Chowdhury A."/>
            <person name="Snigdha A.R."/>
            <person name="Mortoza M.S."/>
            <person name="Matin S.A."/>
            <person name="Hoque S.M.E."/>
            <person name="Islam M.K."/>
            <person name="Roy D.K."/>
            <person name="Haider R."/>
            <person name="Moosa M.M."/>
            <person name="Elias S.M."/>
            <person name="Hasan A.M."/>
            <person name="Jahan S."/>
            <person name="Shafiuddin M."/>
            <person name="Mahmood N."/>
            <person name="Shommy N.S."/>
        </authorList>
    </citation>
    <scope>NUCLEOTIDE SEQUENCE [LARGE SCALE GENOMIC DNA]</scope>
    <source>
        <strain evidence="3">cv. O-4</strain>
    </source>
</reference>
<evidence type="ECO:0000313" key="3">
    <source>
        <dbReference type="Proteomes" id="UP000187203"/>
    </source>
</evidence>
<organism evidence="2 3">
    <name type="scientific">Corchorus olitorius</name>
    <dbReference type="NCBI Taxonomy" id="93759"/>
    <lineage>
        <taxon>Eukaryota</taxon>
        <taxon>Viridiplantae</taxon>
        <taxon>Streptophyta</taxon>
        <taxon>Embryophyta</taxon>
        <taxon>Tracheophyta</taxon>
        <taxon>Spermatophyta</taxon>
        <taxon>Magnoliopsida</taxon>
        <taxon>eudicotyledons</taxon>
        <taxon>Gunneridae</taxon>
        <taxon>Pentapetalae</taxon>
        <taxon>rosids</taxon>
        <taxon>malvids</taxon>
        <taxon>Malvales</taxon>
        <taxon>Malvaceae</taxon>
        <taxon>Grewioideae</taxon>
        <taxon>Apeibeae</taxon>
        <taxon>Corchorus</taxon>
    </lineage>
</organism>
<feature type="chain" id="PRO_5010199877" description="Rapid ALkalinization Factor" evidence="1">
    <location>
        <begin position="26"/>
        <end position="74"/>
    </location>
</feature>
<accession>A0A1R3JII6</accession>
<sequence>MKKVLLIIISLVLAALLLSPSSIAAQSMNYKGGGSGTGNRPPAAVPCRPGRKLANCIPKPPKKCRNPFEQKDCP</sequence>
<evidence type="ECO:0000313" key="2">
    <source>
        <dbReference type="EMBL" id="OMO94651.1"/>
    </source>
</evidence>
<proteinExistence type="predicted"/>
<dbReference type="EMBL" id="AWUE01015987">
    <property type="protein sequence ID" value="OMO94651.1"/>
    <property type="molecule type" value="Genomic_DNA"/>
</dbReference>
<keyword evidence="3" id="KW-1185">Reference proteome</keyword>
<dbReference type="Proteomes" id="UP000187203">
    <property type="component" value="Unassembled WGS sequence"/>
</dbReference>